<proteinExistence type="predicted"/>
<organism evidence="3 4">
    <name type="scientific">Mycoplasmopsis gallinarum</name>
    <dbReference type="NCBI Taxonomy" id="29557"/>
    <lineage>
        <taxon>Bacteria</taxon>
        <taxon>Bacillati</taxon>
        <taxon>Mycoplasmatota</taxon>
        <taxon>Mycoplasmoidales</taxon>
        <taxon>Metamycoplasmataceae</taxon>
        <taxon>Mycoplasmopsis</taxon>
    </lineage>
</organism>
<keyword evidence="3" id="KW-0449">Lipoprotein</keyword>
<evidence type="ECO:0000256" key="1">
    <source>
        <dbReference type="SAM" id="Coils"/>
    </source>
</evidence>
<dbReference type="STRING" id="29557.MGALLINA_02900"/>
<feature type="coiled-coil region" evidence="1">
    <location>
        <begin position="221"/>
        <end position="255"/>
    </location>
</feature>
<dbReference type="AlphaFoldDB" id="A0A168RGC4"/>
<gene>
    <name evidence="3" type="ORF">MGALLINA_02900</name>
</gene>
<dbReference type="Proteomes" id="UP000076983">
    <property type="component" value="Unassembled WGS sequence"/>
</dbReference>
<feature type="domain" description="DUF31" evidence="2">
    <location>
        <begin position="135"/>
        <end position="594"/>
    </location>
</feature>
<dbReference type="OrthoDB" id="393864at2"/>
<dbReference type="EMBL" id="LVLH01000028">
    <property type="protein sequence ID" value="OAB48958.1"/>
    <property type="molecule type" value="Genomic_DNA"/>
</dbReference>
<dbReference type="PATRIC" id="fig|29557.3.peg.273"/>
<accession>A0A168RGC4</accession>
<dbReference type="Pfam" id="PF01732">
    <property type="entry name" value="Mycop_pep_DUF31"/>
    <property type="match status" value="1"/>
</dbReference>
<sequence>MNPNQPSHRLGLSPRYLSYKITPQNQNIINEYTKYEAQYFNELIEQLSDKKTTDGKFFVDEKYKELESTIPNVINAFNKQSETTYQPYYIDAFAKNFSLPNENQKLELNPIRGSKKRAWYNSTPGDRGRARYLSNDLYKQAAVETYSIAFSNSNNLINNDSQLVANIGGNKQFLGTSWILDYALDSNGYPTKWYLATNLHVALSLVKPATATDTYTNEPLLEQEYNELKEAYNLEQQLANEWKEIEKQYEQSKREKGENHPDTIALAKKIEISLDNPRAVAYDKAKTNLTKIKNKIMGQTQAITISHFTENTPLNSNLKMTKFDANVESVTLKPEQVNIVYAGVNFLNESPNAYVANSNLAPLEEMADFAVLEIDFSKQDPAKIEYATVFGNEQRTTKVNSVNELAQRITSGYANLEASKQSKPANFDLLEKYNELANETVEIQDGDRTITTSRLNLNFVAVGFPQSDSDNQLDDNQLNDEEKYSKMFTSSLWTNKSIDLTKGTVQYGNSLSKSLVYRNFVNMPGITDIMITSPLINQETNSGFSVNNFKEKNASYQNNLYLNYGLGYILTSWQPMGGGSGSSVRDIKNNILGLSYAIGDAQGNSLVAITQSLRSNGHNYQGQYGNYNLAKYDLIYGSAAGQRTSYREKMLEKYGSTFKTKLFKNGLNIVPEEYQFKG</sequence>
<keyword evidence="1" id="KW-0175">Coiled coil</keyword>
<evidence type="ECO:0000259" key="2">
    <source>
        <dbReference type="Pfam" id="PF01732"/>
    </source>
</evidence>
<name>A0A168RGC4_9BACT</name>
<dbReference type="NCBIfam" id="NF045841">
    <property type="entry name" value="Ig_SerProt_MIP"/>
    <property type="match status" value="1"/>
</dbReference>
<dbReference type="InterPro" id="IPR022382">
    <property type="entry name" value="Mycoplasma_peptidase_DUF31"/>
</dbReference>
<comment type="caution">
    <text evidence="3">The sequence shown here is derived from an EMBL/GenBank/DDBJ whole genome shotgun (WGS) entry which is preliminary data.</text>
</comment>
<evidence type="ECO:0000313" key="4">
    <source>
        <dbReference type="Proteomes" id="UP000076983"/>
    </source>
</evidence>
<keyword evidence="4" id="KW-1185">Reference proteome</keyword>
<dbReference type="NCBIfam" id="NF045842">
    <property type="entry name" value="MIP_near_MIB"/>
    <property type="match status" value="1"/>
</dbReference>
<reference evidence="3 4" key="1">
    <citation type="submission" date="2016-03" db="EMBL/GenBank/DDBJ databases">
        <title>Genome sequence of Mycoplasma gallinarum strain Mgn_IPT.</title>
        <authorList>
            <person name="Yacoub E."/>
            <person name="Sirand-Pugnet P."/>
            <person name="Barre A."/>
            <person name="Maurier F."/>
            <person name="Blanchard A."/>
            <person name="Ben Abdelmoumen B.M."/>
        </authorList>
    </citation>
    <scope>NUCLEOTIDE SEQUENCE [LARGE SCALE GENOMIC DNA]</scope>
    <source>
        <strain evidence="3 4">Mgn_IPT</strain>
    </source>
</reference>
<protein>
    <submittedName>
        <fullName evidence="3">Prolipoprotein</fullName>
    </submittedName>
</protein>
<evidence type="ECO:0000313" key="3">
    <source>
        <dbReference type="EMBL" id="OAB48958.1"/>
    </source>
</evidence>